<evidence type="ECO:0000259" key="8">
    <source>
        <dbReference type="Pfam" id="PF02687"/>
    </source>
</evidence>
<evidence type="ECO:0000256" key="1">
    <source>
        <dbReference type="ARBA" id="ARBA00004651"/>
    </source>
</evidence>
<keyword evidence="4 7" id="KW-1133">Transmembrane helix</keyword>
<dbReference type="InterPro" id="IPR003838">
    <property type="entry name" value="ABC3_permease_C"/>
</dbReference>
<dbReference type="AlphaFoldDB" id="A0A1H2HSV9"/>
<feature type="domain" description="MacB-like periplasmic core" evidence="9">
    <location>
        <begin position="22"/>
        <end position="242"/>
    </location>
</feature>
<name>A0A1H2HSV9_9PSED</name>
<proteinExistence type="inferred from homology"/>
<evidence type="ECO:0000256" key="5">
    <source>
        <dbReference type="ARBA" id="ARBA00023136"/>
    </source>
</evidence>
<feature type="domain" description="ABC3 transporter permease C-terminal" evidence="8">
    <location>
        <begin position="279"/>
        <end position="391"/>
    </location>
</feature>
<dbReference type="EMBL" id="LT629785">
    <property type="protein sequence ID" value="SDU34983.1"/>
    <property type="molecule type" value="Genomic_DNA"/>
</dbReference>
<keyword evidence="3 7" id="KW-0812">Transmembrane</keyword>
<dbReference type="Proteomes" id="UP000243232">
    <property type="component" value="Chromosome I"/>
</dbReference>
<keyword evidence="5 7" id="KW-0472">Membrane</keyword>
<evidence type="ECO:0000256" key="7">
    <source>
        <dbReference type="SAM" id="Phobius"/>
    </source>
</evidence>
<evidence type="ECO:0000259" key="9">
    <source>
        <dbReference type="Pfam" id="PF12704"/>
    </source>
</evidence>
<dbReference type="STRING" id="364197.SAMN05216296_3241"/>
<evidence type="ECO:0000256" key="4">
    <source>
        <dbReference type="ARBA" id="ARBA00022989"/>
    </source>
</evidence>
<reference evidence="11" key="1">
    <citation type="submission" date="2016-10" db="EMBL/GenBank/DDBJ databases">
        <authorList>
            <person name="Varghese N."/>
            <person name="Submissions S."/>
        </authorList>
    </citation>
    <scope>NUCLEOTIDE SEQUENCE [LARGE SCALE GENOMIC DNA]</scope>
    <source>
        <strain evidence="11">DSM 17875</strain>
    </source>
</reference>
<feature type="transmembrane region" description="Helical" evidence="7">
    <location>
        <begin position="363"/>
        <end position="382"/>
    </location>
</feature>
<gene>
    <name evidence="10" type="ORF">SAMN05216296_3241</name>
</gene>
<feature type="transmembrane region" description="Helical" evidence="7">
    <location>
        <begin position="329"/>
        <end position="351"/>
    </location>
</feature>
<protein>
    <submittedName>
        <fullName evidence="10">Putative ABC transport system permease protein</fullName>
    </submittedName>
</protein>
<evidence type="ECO:0000313" key="11">
    <source>
        <dbReference type="Proteomes" id="UP000243232"/>
    </source>
</evidence>
<feature type="transmembrane region" description="Helical" evidence="7">
    <location>
        <begin position="268"/>
        <end position="295"/>
    </location>
</feature>
<evidence type="ECO:0000256" key="2">
    <source>
        <dbReference type="ARBA" id="ARBA00022475"/>
    </source>
</evidence>
<dbReference type="InterPro" id="IPR050250">
    <property type="entry name" value="Macrolide_Exporter_MacB"/>
</dbReference>
<feature type="transmembrane region" description="Helical" evidence="7">
    <location>
        <begin position="20"/>
        <end position="42"/>
    </location>
</feature>
<sequence>MLRLRDGLYLTSTAIVSRPLRSLLTLLGVAIGIAAVTLLTAIGEGLRSYVLDSFSQFGTRIVAVHPGKTQTGGMGGLLGSVRPLTRADAEALRQLRHIEAVVPVIQGNADIKYRQLTRRGDVIGGGYQLAEAWRFKLALGSFLPPARDGRSPPYAVLGAKLQRELFGSDSPLGELIRIGDTRFRVIGVMEEKGQMLGFDLDEVAYIPVDWAESLFNREGLMEIDVVFNSGTSSAALARRIKSLLHERHGAEDFTITTQDDMLASLDRILGTLSIAIGALGGISLLVGAVGILTIMTTTVAERTAEIGLLRAIGASPRQVLGLFLAEATLLSLAGGALGLLLTGMLLGGLHLALPKMPLALQPAFIAGSLLLSAVIGILAGLAPAHKAAQLHPVDALRGE</sequence>
<dbReference type="GO" id="GO:0005886">
    <property type="term" value="C:plasma membrane"/>
    <property type="evidence" value="ECO:0007669"/>
    <property type="project" value="UniProtKB-SubCell"/>
</dbReference>
<dbReference type="PANTHER" id="PTHR30572:SF4">
    <property type="entry name" value="ABC TRANSPORTER PERMEASE YTRF"/>
    <property type="match status" value="1"/>
</dbReference>
<evidence type="ECO:0000313" key="10">
    <source>
        <dbReference type="EMBL" id="SDU34983.1"/>
    </source>
</evidence>
<evidence type="ECO:0000256" key="3">
    <source>
        <dbReference type="ARBA" id="ARBA00022692"/>
    </source>
</evidence>
<keyword evidence="2" id="KW-1003">Cell membrane</keyword>
<dbReference type="Pfam" id="PF02687">
    <property type="entry name" value="FtsX"/>
    <property type="match status" value="1"/>
</dbReference>
<evidence type="ECO:0000256" key="6">
    <source>
        <dbReference type="ARBA" id="ARBA00038076"/>
    </source>
</evidence>
<organism evidence="10 11">
    <name type="scientific">Pseudomonas pohangensis</name>
    <dbReference type="NCBI Taxonomy" id="364197"/>
    <lineage>
        <taxon>Bacteria</taxon>
        <taxon>Pseudomonadati</taxon>
        <taxon>Pseudomonadota</taxon>
        <taxon>Gammaproteobacteria</taxon>
        <taxon>Pseudomonadales</taxon>
        <taxon>Pseudomonadaceae</taxon>
        <taxon>Pseudomonas</taxon>
    </lineage>
</organism>
<dbReference type="Pfam" id="PF12704">
    <property type="entry name" value="MacB_PCD"/>
    <property type="match status" value="1"/>
</dbReference>
<comment type="similarity">
    <text evidence="6">Belongs to the ABC-4 integral membrane protein family.</text>
</comment>
<dbReference type="InterPro" id="IPR025857">
    <property type="entry name" value="MacB_PCD"/>
</dbReference>
<dbReference type="GO" id="GO:0022857">
    <property type="term" value="F:transmembrane transporter activity"/>
    <property type="evidence" value="ECO:0007669"/>
    <property type="project" value="TreeGrafter"/>
</dbReference>
<dbReference type="PANTHER" id="PTHR30572">
    <property type="entry name" value="MEMBRANE COMPONENT OF TRANSPORTER-RELATED"/>
    <property type="match status" value="1"/>
</dbReference>
<keyword evidence="11" id="KW-1185">Reference proteome</keyword>
<accession>A0A1H2HSV9</accession>
<comment type="subcellular location">
    <subcellularLocation>
        <location evidence="1">Cell membrane</location>
        <topology evidence="1">Multi-pass membrane protein</topology>
    </subcellularLocation>
</comment>